<dbReference type="Pfam" id="PF00440">
    <property type="entry name" value="TetR_N"/>
    <property type="match status" value="1"/>
</dbReference>
<accession>A0ABS6E9X8</accession>
<evidence type="ECO:0000259" key="3">
    <source>
        <dbReference type="PROSITE" id="PS50977"/>
    </source>
</evidence>
<dbReference type="RefSeq" id="WP_216521272.1">
    <property type="nucleotide sequence ID" value="NZ_JAHLPM010000016.1"/>
</dbReference>
<protein>
    <submittedName>
        <fullName evidence="4">TetR/AcrR family transcriptional regulator</fullName>
    </submittedName>
</protein>
<evidence type="ECO:0000256" key="2">
    <source>
        <dbReference type="PROSITE-ProRule" id="PRU00335"/>
    </source>
</evidence>
<gene>
    <name evidence="4" type="ORF">KQI42_16235</name>
</gene>
<feature type="DNA-binding region" description="H-T-H motif" evidence="2">
    <location>
        <begin position="32"/>
        <end position="51"/>
    </location>
</feature>
<dbReference type="Proteomes" id="UP000749471">
    <property type="component" value="Unassembled WGS sequence"/>
</dbReference>
<sequence>MTKVRKSADERKEQILDEAFKLFSNGKYNLIVMEDIAKACNIARTTLYEYYSSKEDILIALVERVSFESREIKFRGNTCREQLEYFAEDLIEKIRENKDIYRILFQATPVMSEKLSSKLINWREQNFQQVYKAAKMGKDSGEFREEISVEDVTFVYQAYLGQRMGEFIMKDEDIDPKMEAKRLGDMLWNGIGKNV</sequence>
<name>A0ABS6E9X8_9FIRM</name>
<dbReference type="InterPro" id="IPR050624">
    <property type="entry name" value="HTH-type_Tx_Regulator"/>
</dbReference>
<comment type="caution">
    <text evidence="4">The sequence shown here is derived from an EMBL/GenBank/DDBJ whole genome shotgun (WGS) entry which is preliminary data.</text>
</comment>
<evidence type="ECO:0000313" key="5">
    <source>
        <dbReference type="Proteomes" id="UP000749471"/>
    </source>
</evidence>
<reference evidence="4 5" key="1">
    <citation type="submission" date="2021-06" db="EMBL/GenBank/DDBJ databases">
        <authorList>
            <person name="Sun Q."/>
            <person name="Li D."/>
        </authorList>
    </citation>
    <scope>NUCLEOTIDE SEQUENCE [LARGE SCALE GENOMIC DNA]</scope>
    <source>
        <strain evidence="4 5">MSJ-40</strain>
    </source>
</reference>
<organism evidence="4 5">
    <name type="scientific">Tissierella simiarum</name>
    <dbReference type="NCBI Taxonomy" id="2841534"/>
    <lineage>
        <taxon>Bacteria</taxon>
        <taxon>Bacillati</taxon>
        <taxon>Bacillota</taxon>
        <taxon>Tissierellia</taxon>
        <taxon>Tissierellales</taxon>
        <taxon>Tissierellaceae</taxon>
        <taxon>Tissierella</taxon>
    </lineage>
</organism>
<proteinExistence type="predicted"/>
<dbReference type="EMBL" id="JAHLPM010000016">
    <property type="protein sequence ID" value="MBU5439564.1"/>
    <property type="molecule type" value="Genomic_DNA"/>
</dbReference>
<dbReference type="InterPro" id="IPR001647">
    <property type="entry name" value="HTH_TetR"/>
</dbReference>
<keyword evidence="5" id="KW-1185">Reference proteome</keyword>
<feature type="domain" description="HTH tetR-type" evidence="3">
    <location>
        <begin position="9"/>
        <end position="69"/>
    </location>
</feature>
<dbReference type="PANTHER" id="PTHR43479:SF11">
    <property type="entry name" value="ACREF_ENVCD OPERON REPRESSOR-RELATED"/>
    <property type="match status" value="1"/>
</dbReference>
<evidence type="ECO:0000256" key="1">
    <source>
        <dbReference type="ARBA" id="ARBA00023125"/>
    </source>
</evidence>
<dbReference type="PROSITE" id="PS50977">
    <property type="entry name" value="HTH_TETR_2"/>
    <property type="match status" value="1"/>
</dbReference>
<keyword evidence="1 2" id="KW-0238">DNA-binding</keyword>
<dbReference type="PANTHER" id="PTHR43479">
    <property type="entry name" value="ACREF/ENVCD OPERON REPRESSOR-RELATED"/>
    <property type="match status" value="1"/>
</dbReference>
<evidence type="ECO:0000313" key="4">
    <source>
        <dbReference type="EMBL" id="MBU5439564.1"/>
    </source>
</evidence>